<sequence length="231" mass="25216">MKPDMNDPLLHYVYDPLCGWCYAASPLVKAAVANGIGIKLHGGGLWGIPTSLVAEKRSHIQMNDQRIAELTGLPFEPAYLNKLLDDPATIFWSHPTIAAVLAAGALRNGADLDMLHAIQTGHYVQGRKVVEEGVLANLAIQIGLAADDFATTIRNIHVAEHIHNSRHLMTLHGIKGFPGFVLEHEGRFTRVRHERFYGNPEAFATELRTITKLTLEKAGSDQPTGSTTSLA</sequence>
<dbReference type="GO" id="GO:0016491">
    <property type="term" value="F:oxidoreductase activity"/>
    <property type="evidence" value="ECO:0007669"/>
    <property type="project" value="InterPro"/>
</dbReference>
<dbReference type="InterPro" id="IPR001853">
    <property type="entry name" value="DSBA-like_thioredoxin_dom"/>
</dbReference>
<dbReference type="InterPro" id="IPR036249">
    <property type="entry name" value="Thioredoxin-like_sf"/>
</dbReference>
<feature type="domain" description="DSBA-like thioredoxin" evidence="1">
    <location>
        <begin position="13"/>
        <end position="185"/>
    </location>
</feature>
<evidence type="ECO:0000313" key="2">
    <source>
        <dbReference type="EMBL" id="NLR75660.1"/>
    </source>
</evidence>
<dbReference type="CDD" id="cd03025">
    <property type="entry name" value="DsbA_FrnE_like"/>
    <property type="match status" value="1"/>
</dbReference>
<evidence type="ECO:0000313" key="3">
    <source>
        <dbReference type="Proteomes" id="UP000587991"/>
    </source>
</evidence>
<accession>A0A847RWX5</accession>
<reference evidence="2 3" key="1">
    <citation type="submission" date="2020-04" db="EMBL/GenBank/DDBJ databases">
        <title>Draft genome of Leeia sp. IMCC25680.</title>
        <authorList>
            <person name="Song J."/>
            <person name="Cho J.-C."/>
        </authorList>
    </citation>
    <scope>NUCLEOTIDE SEQUENCE [LARGE SCALE GENOMIC DNA]</scope>
    <source>
        <strain evidence="2 3">IMCC25680</strain>
    </source>
</reference>
<dbReference type="EMBL" id="JABAIM010000002">
    <property type="protein sequence ID" value="NLR75660.1"/>
    <property type="molecule type" value="Genomic_DNA"/>
</dbReference>
<dbReference type="Proteomes" id="UP000587991">
    <property type="component" value="Unassembled WGS sequence"/>
</dbReference>
<proteinExistence type="predicted"/>
<evidence type="ECO:0000259" key="1">
    <source>
        <dbReference type="Pfam" id="PF01323"/>
    </source>
</evidence>
<keyword evidence="3" id="KW-1185">Reference proteome</keyword>
<protein>
    <submittedName>
        <fullName evidence="2">DsbA family protein</fullName>
    </submittedName>
</protein>
<gene>
    <name evidence="2" type="ORF">HF682_10850</name>
</gene>
<dbReference type="Pfam" id="PF01323">
    <property type="entry name" value="DSBA"/>
    <property type="match status" value="1"/>
</dbReference>
<dbReference type="AlphaFoldDB" id="A0A847RWX5"/>
<organism evidence="2 3">
    <name type="scientific">Leeia aquatica</name>
    <dbReference type="NCBI Taxonomy" id="2725557"/>
    <lineage>
        <taxon>Bacteria</taxon>
        <taxon>Pseudomonadati</taxon>
        <taxon>Pseudomonadota</taxon>
        <taxon>Betaproteobacteria</taxon>
        <taxon>Neisseriales</taxon>
        <taxon>Leeiaceae</taxon>
        <taxon>Leeia</taxon>
    </lineage>
</organism>
<dbReference type="Gene3D" id="3.40.30.10">
    <property type="entry name" value="Glutaredoxin"/>
    <property type="match status" value="1"/>
</dbReference>
<dbReference type="SUPFAM" id="SSF52833">
    <property type="entry name" value="Thioredoxin-like"/>
    <property type="match status" value="1"/>
</dbReference>
<name>A0A847RWX5_9NEIS</name>
<comment type="caution">
    <text evidence="2">The sequence shown here is derived from an EMBL/GenBank/DDBJ whole genome shotgun (WGS) entry which is preliminary data.</text>
</comment>
<dbReference type="RefSeq" id="WP_168877310.1">
    <property type="nucleotide sequence ID" value="NZ_JABAIM010000002.1"/>
</dbReference>